<dbReference type="CDD" id="cd07377">
    <property type="entry name" value="WHTH_GntR"/>
    <property type="match status" value="1"/>
</dbReference>
<gene>
    <name evidence="5" type="primary">lldR_2</name>
    <name evidence="5" type="ORF">PH7735_03501</name>
</gene>
<evidence type="ECO:0000313" key="6">
    <source>
        <dbReference type="Proteomes" id="UP000051870"/>
    </source>
</evidence>
<dbReference type="SMART" id="SM00345">
    <property type="entry name" value="HTH_GNTR"/>
    <property type="match status" value="1"/>
</dbReference>
<keyword evidence="2" id="KW-0238">DNA-binding</keyword>
<dbReference type="Gene3D" id="1.20.120.530">
    <property type="entry name" value="GntR ligand-binding domain-like"/>
    <property type="match status" value="1"/>
</dbReference>
<dbReference type="Pfam" id="PF07729">
    <property type="entry name" value="FCD"/>
    <property type="match status" value="1"/>
</dbReference>
<dbReference type="InterPro" id="IPR036390">
    <property type="entry name" value="WH_DNA-bd_sf"/>
</dbReference>
<evidence type="ECO:0000256" key="3">
    <source>
        <dbReference type="ARBA" id="ARBA00023163"/>
    </source>
</evidence>
<dbReference type="InterPro" id="IPR036388">
    <property type="entry name" value="WH-like_DNA-bd_sf"/>
</dbReference>
<dbReference type="SUPFAM" id="SSF48008">
    <property type="entry name" value="GntR ligand-binding domain-like"/>
    <property type="match status" value="1"/>
</dbReference>
<sequence>MASTSRKQAKESGLNLSQYVATQLKARILEGDMTPGSKLPTEQKLTQEFGVSRTVIREAISGLKQDGLLVSRQGSGVFVLEPKQTDETLTFLSQNPQTIAGVIETLELRSSVEIGASEFAALRCSPAQEAKILDCHQKFKQRVISGEISESEDFALHVAIAEATNNQKFVDFLHLLGRDTIPRSELRKKANLQTDPEVELQILQEHREIVDAIIRRDRDAAGQAMRAHLANGAERYRVLARLAQLS</sequence>
<dbReference type="RefSeq" id="WP_058312672.1">
    <property type="nucleotide sequence ID" value="NZ_CYTW01000005.1"/>
</dbReference>
<reference evidence="6" key="1">
    <citation type="submission" date="2015-09" db="EMBL/GenBank/DDBJ databases">
        <authorList>
            <person name="Rodrigo-Torres Lidia"/>
            <person name="Arahal R.David."/>
        </authorList>
    </citation>
    <scope>NUCLEOTIDE SEQUENCE [LARGE SCALE GENOMIC DNA]</scope>
    <source>
        <strain evidence="6">CECT 7735</strain>
    </source>
</reference>
<keyword evidence="3" id="KW-0804">Transcription</keyword>
<dbReference type="PROSITE" id="PS50949">
    <property type="entry name" value="HTH_GNTR"/>
    <property type="match status" value="1"/>
</dbReference>
<proteinExistence type="predicted"/>
<protein>
    <submittedName>
        <fullName evidence="5">Putative L-lactate dehydrogenase operon regulatory protein</fullName>
    </submittedName>
</protein>
<dbReference type="InterPro" id="IPR011711">
    <property type="entry name" value="GntR_C"/>
</dbReference>
<keyword evidence="6" id="KW-1185">Reference proteome</keyword>
<feature type="domain" description="HTH gntR-type" evidence="4">
    <location>
        <begin position="14"/>
        <end position="82"/>
    </location>
</feature>
<dbReference type="PANTHER" id="PTHR43537">
    <property type="entry name" value="TRANSCRIPTIONAL REGULATOR, GNTR FAMILY"/>
    <property type="match status" value="1"/>
</dbReference>
<evidence type="ECO:0000259" key="4">
    <source>
        <dbReference type="PROSITE" id="PS50949"/>
    </source>
</evidence>
<evidence type="ECO:0000313" key="5">
    <source>
        <dbReference type="EMBL" id="CUK10827.1"/>
    </source>
</evidence>
<dbReference type="GeneID" id="83882478"/>
<dbReference type="SMART" id="SM00895">
    <property type="entry name" value="FCD"/>
    <property type="match status" value="1"/>
</dbReference>
<name>A0A0N7MAE6_9RHOB</name>
<dbReference type="SUPFAM" id="SSF46785">
    <property type="entry name" value="Winged helix' DNA-binding domain"/>
    <property type="match status" value="1"/>
</dbReference>
<dbReference type="PRINTS" id="PR00035">
    <property type="entry name" value="HTHGNTR"/>
</dbReference>
<accession>A0A0N7MAE6</accession>
<evidence type="ECO:0000256" key="1">
    <source>
        <dbReference type="ARBA" id="ARBA00023015"/>
    </source>
</evidence>
<dbReference type="InterPro" id="IPR000524">
    <property type="entry name" value="Tscrpt_reg_HTH_GntR"/>
</dbReference>
<keyword evidence="1" id="KW-0805">Transcription regulation</keyword>
<dbReference type="EMBL" id="CYTW01000005">
    <property type="protein sequence ID" value="CUK10827.1"/>
    <property type="molecule type" value="Genomic_DNA"/>
</dbReference>
<dbReference type="InterPro" id="IPR008920">
    <property type="entry name" value="TF_FadR/GntR_C"/>
</dbReference>
<dbReference type="PANTHER" id="PTHR43537:SF5">
    <property type="entry name" value="UXU OPERON TRANSCRIPTIONAL REGULATOR"/>
    <property type="match status" value="1"/>
</dbReference>
<dbReference type="STRING" id="1715693.PH7735_03501"/>
<dbReference type="Pfam" id="PF00392">
    <property type="entry name" value="GntR"/>
    <property type="match status" value="1"/>
</dbReference>
<dbReference type="Proteomes" id="UP000051870">
    <property type="component" value="Unassembled WGS sequence"/>
</dbReference>
<dbReference type="GO" id="GO:0003700">
    <property type="term" value="F:DNA-binding transcription factor activity"/>
    <property type="evidence" value="ECO:0007669"/>
    <property type="project" value="InterPro"/>
</dbReference>
<evidence type="ECO:0000256" key="2">
    <source>
        <dbReference type="ARBA" id="ARBA00023125"/>
    </source>
</evidence>
<dbReference type="AlphaFoldDB" id="A0A0N7MAE6"/>
<dbReference type="Gene3D" id="1.10.10.10">
    <property type="entry name" value="Winged helix-like DNA-binding domain superfamily/Winged helix DNA-binding domain"/>
    <property type="match status" value="1"/>
</dbReference>
<dbReference type="GO" id="GO:0003677">
    <property type="term" value="F:DNA binding"/>
    <property type="evidence" value="ECO:0007669"/>
    <property type="project" value="UniProtKB-KW"/>
</dbReference>
<organism evidence="5 6">
    <name type="scientific">Shimia thalassica</name>
    <dbReference type="NCBI Taxonomy" id="1715693"/>
    <lineage>
        <taxon>Bacteria</taxon>
        <taxon>Pseudomonadati</taxon>
        <taxon>Pseudomonadota</taxon>
        <taxon>Alphaproteobacteria</taxon>
        <taxon>Rhodobacterales</taxon>
        <taxon>Roseobacteraceae</taxon>
    </lineage>
</organism>